<dbReference type="InterPro" id="IPR050302">
    <property type="entry name" value="Rab_GAP_TBC_domain"/>
</dbReference>
<dbReference type="GO" id="GO:0031267">
    <property type="term" value="F:small GTPase binding"/>
    <property type="evidence" value="ECO:0007669"/>
    <property type="project" value="TreeGrafter"/>
</dbReference>
<feature type="domain" description="Rab-GAP TBC" evidence="3">
    <location>
        <begin position="66"/>
        <end position="257"/>
    </location>
</feature>
<comment type="function">
    <text evidence="2">May act as a GTPase-activating protein for Rab family protein(s).</text>
</comment>
<protein>
    <recommendedName>
        <fullName evidence="3">Rab-GAP TBC domain-containing protein</fullName>
    </recommendedName>
</protein>
<dbReference type="InterPro" id="IPR000195">
    <property type="entry name" value="Rab-GAP-TBC_dom"/>
</dbReference>
<evidence type="ECO:0000259" key="3">
    <source>
        <dbReference type="PROSITE" id="PS50086"/>
    </source>
</evidence>
<name>A0A7I8V903_9ANNE</name>
<dbReference type="PANTHER" id="PTHR47219:SF10">
    <property type="entry name" value="GROWTH HORMONE-REGULATED TBC PROTEIN 1"/>
    <property type="match status" value="1"/>
</dbReference>
<dbReference type="InterPro" id="IPR035969">
    <property type="entry name" value="Rab-GAP_TBC_sf"/>
</dbReference>
<gene>
    <name evidence="4" type="ORF">DGYR_LOCUS1269</name>
</gene>
<dbReference type="SUPFAM" id="SSF47923">
    <property type="entry name" value="Ypt/Rab-GAP domain of gyp1p"/>
    <property type="match status" value="2"/>
</dbReference>
<accession>A0A7I8V903</accession>
<comment type="caution">
    <text evidence="4">The sequence shown here is derived from an EMBL/GenBank/DDBJ whole genome shotgun (WGS) entry which is preliminary data.</text>
</comment>
<dbReference type="AlphaFoldDB" id="A0A7I8V903"/>
<dbReference type="SMART" id="SM00164">
    <property type="entry name" value="TBC"/>
    <property type="match status" value="1"/>
</dbReference>
<evidence type="ECO:0000256" key="2">
    <source>
        <dbReference type="ARBA" id="ARBA00043879"/>
    </source>
</evidence>
<proteinExistence type="predicted"/>
<dbReference type="Gene3D" id="1.10.8.270">
    <property type="entry name" value="putative rabgap domain of human tbc1 domain family member 14 like domains"/>
    <property type="match status" value="1"/>
</dbReference>
<dbReference type="FunFam" id="1.10.472.80:FF:000029">
    <property type="entry name" value="Growth hormone-regulated TBC protein 1"/>
    <property type="match status" value="1"/>
</dbReference>
<dbReference type="EMBL" id="CAJFCJ010000002">
    <property type="protein sequence ID" value="CAD5112062.1"/>
    <property type="molecule type" value="Genomic_DNA"/>
</dbReference>
<dbReference type="PANTHER" id="PTHR47219">
    <property type="entry name" value="RAB GTPASE-ACTIVATING PROTEIN 1-LIKE"/>
    <property type="match status" value="1"/>
</dbReference>
<dbReference type="OrthoDB" id="294251at2759"/>
<dbReference type="PROSITE" id="PS50086">
    <property type="entry name" value="TBC_RABGAP"/>
    <property type="match status" value="1"/>
</dbReference>
<dbReference type="FunFam" id="1.10.8.270:FF:000026">
    <property type="entry name" value="TBC (Tre-2/Bub2/Cdc16) domain family"/>
    <property type="match status" value="1"/>
</dbReference>
<keyword evidence="1" id="KW-0343">GTPase activation</keyword>
<dbReference type="Gene3D" id="1.10.10.750">
    <property type="entry name" value="Ypt/Rab-GAP domain of gyp1p, domain 1"/>
    <property type="match status" value="1"/>
</dbReference>
<reference evidence="4 5" key="1">
    <citation type="submission" date="2020-08" db="EMBL/GenBank/DDBJ databases">
        <authorList>
            <person name="Hejnol A."/>
        </authorList>
    </citation>
    <scope>NUCLEOTIDE SEQUENCE [LARGE SCALE GENOMIC DNA]</scope>
</reference>
<keyword evidence="5" id="KW-1185">Reference proteome</keyword>
<dbReference type="Pfam" id="PF00566">
    <property type="entry name" value="RabGAP-TBC"/>
    <property type="match status" value="1"/>
</dbReference>
<organism evidence="4 5">
    <name type="scientific">Dimorphilus gyrociliatus</name>
    <dbReference type="NCBI Taxonomy" id="2664684"/>
    <lineage>
        <taxon>Eukaryota</taxon>
        <taxon>Metazoa</taxon>
        <taxon>Spiralia</taxon>
        <taxon>Lophotrochozoa</taxon>
        <taxon>Annelida</taxon>
        <taxon>Polychaeta</taxon>
        <taxon>Polychaeta incertae sedis</taxon>
        <taxon>Dinophilidae</taxon>
        <taxon>Dimorphilus</taxon>
    </lineage>
</organism>
<dbReference type="GO" id="GO:0005096">
    <property type="term" value="F:GTPase activator activity"/>
    <property type="evidence" value="ECO:0007669"/>
    <property type="project" value="UniProtKB-KW"/>
</dbReference>
<sequence length="334" mass="38896">MIFSFRFKGMTNIDDNYGFACSKDFQDFYEEYKTVLAKRQGRWETNILNDDKAKSEKILKRFVRKGIPPEIRKEYWLKISGAEDQQKEHPNGYSTWKQEEKDSKLQIEVDKDLERTYPENKYFRNGNQEEFLGKLKNVLLVLGHRNPDIGYCQGFNFVAANLLLTVGDEEKVYWLMQCLIDKILPKDYYAKDMLALQVEQQVLSTLVLKKMPKIGKHLQRFDINYALFSTKWFICLFCDVLPIETANRVFDCLFNEGNKILVRVGLALVKLLGPDLLKADSFPDVISQFKKVEDDKRSLNCHEFMIAVFKDSGSLSKKDLEKLRLECLKTVGGS</sequence>
<dbReference type="Proteomes" id="UP000549394">
    <property type="component" value="Unassembled WGS sequence"/>
</dbReference>
<evidence type="ECO:0000313" key="4">
    <source>
        <dbReference type="EMBL" id="CAD5112062.1"/>
    </source>
</evidence>
<evidence type="ECO:0000256" key="1">
    <source>
        <dbReference type="ARBA" id="ARBA00022468"/>
    </source>
</evidence>
<dbReference type="Gene3D" id="1.10.472.80">
    <property type="entry name" value="Ypt/Rab-GAP domain of gyp1p, domain 3"/>
    <property type="match status" value="1"/>
</dbReference>
<evidence type="ECO:0000313" key="5">
    <source>
        <dbReference type="Proteomes" id="UP000549394"/>
    </source>
</evidence>